<keyword evidence="11" id="KW-0479">Metal-binding</keyword>
<dbReference type="GO" id="GO:0046872">
    <property type="term" value="F:metal ion binding"/>
    <property type="evidence" value="ECO:0007669"/>
    <property type="project" value="UniProtKB-KW"/>
</dbReference>
<dbReference type="EC" id="1.13.12.19" evidence="4"/>
<dbReference type="InterPro" id="IPR044861">
    <property type="entry name" value="IPNS-like_FE2OG_OXY"/>
</dbReference>
<dbReference type="GO" id="GO:0102276">
    <property type="term" value="F:2-oxoglutarate oxygenase/decarboxylase (ethylene-forming) activity"/>
    <property type="evidence" value="ECO:0007669"/>
    <property type="project" value="UniProtKB-EC"/>
</dbReference>
<evidence type="ECO:0000256" key="2">
    <source>
        <dbReference type="ARBA" id="ARBA00004767"/>
    </source>
</evidence>
<accession>A0A0R2RWR7</accession>
<organism evidence="13 14">
    <name type="scientific">OM182 bacterium BACL3 MAG-120507-bin80</name>
    <dbReference type="NCBI Taxonomy" id="1655577"/>
    <lineage>
        <taxon>Bacteria</taxon>
        <taxon>Pseudomonadati</taxon>
        <taxon>Pseudomonadota</taxon>
        <taxon>Gammaproteobacteria</taxon>
        <taxon>OMG group</taxon>
        <taxon>OM182 clade</taxon>
    </lineage>
</organism>
<comment type="pathway">
    <text evidence="2">Alkene biosynthesis; ethylene biosynthesis via 2-oxoglutarate.</text>
</comment>
<evidence type="ECO:0000256" key="10">
    <source>
        <dbReference type="ARBA" id="ARBA00049359"/>
    </source>
</evidence>
<proteinExistence type="inferred from homology"/>
<dbReference type="InterPro" id="IPR005123">
    <property type="entry name" value="Oxoglu/Fe-dep_dioxygenase_dom"/>
</dbReference>
<dbReference type="Proteomes" id="UP000051934">
    <property type="component" value="Unassembled WGS sequence"/>
</dbReference>
<dbReference type="PROSITE" id="PS51471">
    <property type="entry name" value="FE2OG_OXY"/>
    <property type="match status" value="1"/>
</dbReference>
<evidence type="ECO:0000256" key="4">
    <source>
        <dbReference type="ARBA" id="ARBA00012531"/>
    </source>
</evidence>
<comment type="similarity">
    <text evidence="11">Belongs to the iron/ascorbate-dependent oxidoreductase family.</text>
</comment>
<dbReference type="AlphaFoldDB" id="A0A0R2RWR7"/>
<evidence type="ECO:0000256" key="11">
    <source>
        <dbReference type="RuleBase" id="RU003682"/>
    </source>
</evidence>
<dbReference type="Pfam" id="PF14226">
    <property type="entry name" value="DIOX_N"/>
    <property type="match status" value="1"/>
</dbReference>
<protein>
    <recommendedName>
        <fullName evidence="5">2-oxoglutarate-dependent ethylene/succinate-forming enzyme</fullName>
        <ecNumber evidence="4">1.13.12.19</ecNumber>
        <ecNumber evidence="3">1.14.20.7</ecNumber>
    </recommendedName>
    <alternativeName>
        <fullName evidence="7">2-oxoglutarate dioxygenase (ethylene-forming)</fullName>
    </alternativeName>
    <alternativeName>
        <fullName evidence="8">2-oxoglutarate/L-arginine monooxygenase/decarboxylase (succinate-forming)</fullName>
    </alternativeName>
</protein>
<dbReference type="InterPro" id="IPR026992">
    <property type="entry name" value="DIOX_N"/>
</dbReference>
<evidence type="ECO:0000256" key="9">
    <source>
        <dbReference type="ARBA" id="ARBA00047725"/>
    </source>
</evidence>
<dbReference type="EMBL" id="LIBB01000617">
    <property type="protein sequence ID" value="KRO66920.1"/>
    <property type="molecule type" value="Genomic_DNA"/>
</dbReference>
<gene>
    <name evidence="13" type="ORF">ABR69_04085</name>
</gene>
<feature type="domain" description="Fe2OG dioxygenase" evidence="12">
    <location>
        <begin position="164"/>
        <end position="269"/>
    </location>
</feature>
<dbReference type="PANTHER" id="PTHR47990">
    <property type="entry name" value="2-OXOGLUTARATE (2OG) AND FE(II)-DEPENDENT OXYGENASE SUPERFAMILY PROTEIN-RELATED"/>
    <property type="match status" value="1"/>
</dbReference>
<comment type="catalytic activity">
    <reaction evidence="10">
        <text>L-arginine + 2-oxoglutarate + O2 = guanidine + L-glutamate 5-semialdehyde + succinate + CO2</text>
        <dbReference type="Rhea" id="RHEA:31535"/>
        <dbReference type="ChEBI" id="CHEBI:15379"/>
        <dbReference type="ChEBI" id="CHEBI:16526"/>
        <dbReference type="ChEBI" id="CHEBI:16810"/>
        <dbReference type="ChEBI" id="CHEBI:30031"/>
        <dbReference type="ChEBI" id="CHEBI:30087"/>
        <dbReference type="ChEBI" id="CHEBI:32682"/>
        <dbReference type="ChEBI" id="CHEBI:58066"/>
        <dbReference type="EC" id="1.14.20.7"/>
    </reaction>
</comment>
<evidence type="ECO:0000256" key="7">
    <source>
        <dbReference type="ARBA" id="ARBA00031011"/>
    </source>
</evidence>
<dbReference type="Pfam" id="PF03171">
    <property type="entry name" value="2OG-FeII_Oxy"/>
    <property type="match status" value="1"/>
</dbReference>
<keyword evidence="11" id="KW-0560">Oxidoreductase</keyword>
<dbReference type="PRINTS" id="PR00682">
    <property type="entry name" value="IPNSYNTHASE"/>
</dbReference>
<comment type="cofactor">
    <cofactor evidence="1">
        <name>Fe(2+)</name>
        <dbReference type="ChEBI" id="CHEBI:29033"/>
    </cofactor>
</comment>
<evidence type="ECO:0000256" key="6">
    <source>
        <dbReference type="ARBA" id="ARBA00022666"/>
    </source>
</evidence>
<evidence type="ECO:0000256" key="3">
    <source>
        <dbReference type="ARBA" id="ARBA00012293"/>
    </source>
</evidence>
<keyword evidence="6" id="KW-0266">Ethylene biosynthesis</keyword>
<dbReference type="Gene3D" id="2.60.120.330">
    <property type="entry name" value="B-lactam Antibiotic, Isopenicillin N Synthase, Chain"/>
    <property type="match status" value="1"/>
</dbReference>
<dbReference type="EC" id="1.14.20.7" evidence="3"/>
<evidence type="ECO:0000313" key="14">
    <source>
        <dbReference type="Proteomes" id="UP000051934"/>
    </source>
</evidence>
<dbReference type="SUPFAM" id="SSF51197">
    <property type="entry name" value="Clavaminate synthase-like"/>
    <property type="match status" value="1"/>
</dbReference>
<comment type="catalytic activity">
    <reaction evidence="9">
        <text>2-oxoglutarate + O2 + 2 H(+) = ethene + 3 CO2 + H2O</text>
        <dbReference type="Rhea" id="RHEA:31523"/>
        <dbReference type="ChEBI" id="CHEBI:15377"/>
        <dbReference type="ChEBI" id="CHEBI:15378"/>
        <dbReference type="ChEBI" id="CHEBI:15379"/>
        <dbReference type="ChEBI" id="CHEBI:16526"/>
        <dbReference type="ChEBI" id="CHEBI:16810"/>
        <dbReference type="ChEBI" id="CHEBI:18153"/>
        <dbReference type="EC" id="1.13.12.19"/>
    </reaction>
</comment>
<evidence type="ECO:0000256" key="1">
    <source>
        <dbReference type="ARBA" id="ARBA00001954"/>
    </source>
</evidence>
<evidence type="ECO:0000256" key="5">
    <source>
        <dbReference type="ARBA" id="ARBA00019045"/>
    </source>
</evidence>
<dbReference type="InterPro" id="IPR027443">
    <property type="entry name" value="IPNS-like_sf"/>
</dbReference>
<dbReference type="InterPro" id="IPR050231">
    <property type="entry name" value="Iron_ascorbate_oxido_reductase"/>
</dbReference>
<evidence type="ECO:0000256" key="8">
    <source>
        <dbReference type="ARBA" id="ARBA00031282"/>
    </source>
</evidence>
<name>A0A0R2RWR7_9GAMM</name>
<evidence type="ECO:0000259" key="12">
    <source>
        <dbReference type="PROSITE" id="PS51471"/>
    </source>
</evidence>
<keyword evidence="11" id="KW-0408">Iron</keyword>
<evidence type="ECO:0000313" key="13">
    <source>
        <dbReference type="EMBL" id="KRO66920.1"/>
    </source>
</evidence>
<dbReference type="GO" id="GO:0009693">
    <property type="term" value="P:ethylene biosynthetic process"/>
    <property type="evidence" value="ECO:0007669"/>
    <property type="project" value="UniProtKB-KW"/>
</dbReference>
<sequence>MSTPIKHLSVRDLVDDRETFVANLYEGLTDCGFVVLRDHGIAKADLDKAYELIKAFFALPVETKLKYDSGSGGARGYTAFGRENAAGNPHSDLKEFWHIGQELDPSSPYAGVYQPNHWPEELPEFKAHMLSIYAQLEALGKSMLAALTAPLGLAPDFFEDMANEGNSVYRLLHYPAVAEMDTSQSMRAAPHADINLITLLLGATDSGLELLGKDGEWIPVTSTSDEIVLDTGDMMSRLTNNVFPSTVHRVVNPAVQNTSRYSMPFFLHPHSAARLDCLPQCVGEGGAKYAPISAGEFLQQRLREIGLVSD</sequence>
<comment type="caution">
    <text evidence="13">The sequence shown here is derived from an EMBL/GenBank/DDBJ whole genome shotgun (WGS) entry which is preliminary data.</text>
</comment>
<reference evidence="13 14" key="1">
    <citation type="submission" date="2015-10" db="EMBL/GenBank/DDBJ databases">
        <title>Metagenome-Assembled Genomes uncover a global brackish microbiome.</title>
        <authorList>
            <person name="Hugerth L.W."/>
            <person name="Larsson J."/>
            <person name="Alneberg J."/>
            <person name="Lindh M.V."/>
            <person name="Legrand C."/>
            <person name="Pinhassi J."/>
            <person name="Andersson A.F."/>
        </authorList>
    </citation>
    <scope>NUCLEOTIDE SEQUENCE [LARGE SCALE GENOMIC DNA]</scope>
    <source>
        <strain evidence="13">BACL4 MAG-120507-bin80</strain>
    </source>
</reference>